<accession>B1I643</accession>
<gene>
    <name evidence="2" type="ordered locus">Daud_2001</name>
</gene>
<feature type="transmembrane region" description="Helical" evidence="1">
    <location>
        <begin position="12"/>
        <end position="31"/>
    </location>
</feature>
<feature type="transmembrane region" description="Helical" evidence="1">
    <location>
        <begin position="150"/>
        <end position="169"/>
    </location>
</feature>
<name>B1I643_DESAP</name>
<evidence type="ECO:0000313" key="2">
    <source>
        <dbReference type="EMBL" id="ACA60492.1"/>
    </source>
</evidence>
<dbReference type="RefSeq" id="WP_012303067.1">
    <property type="nucleotide sequence ID" value="NC_010424.1"/>
</dbReference>
<proteinExistence type="predicted"/>
<feature type="transmembrane region" description="Helical" evidence="1">
    <location>
        <begin position="199"/>
        <end position="216"/>
    </location>
</feature>
<dbReference type="Proteomes" id="UP000008544">
    <property type="component" value="Chromosome"/>
</dbReference>
<reference evidence="3" key="1">
    <citation type="submission" date="2007-10" db="EMBL/GenBank/DDBJ databases">
        <title>Complete sequence of chromosome of Desulforudis audaxviator MP104C.</title>
        <authorList>
            <person name="Copeland A."/>
            <person name="Lucas S."/>
            <person name="Lapidus A."/>
            <person name="Barry K."/>
            <person name="Glavina del Rio T."/>
            <person name="Dalin E."/>
            <person name="Tice H."/>
            <person name="Bruce D."/>
            <person name="Pitluck S."/>
            <person name="Lowry S.R."/>
            <person name="Larimer F."/>
            <person name="Land M.L."/>
            <person name="Hauser L."/>
            <person name="Kyrpides N."/>
            <person name="Ivanova N.N."/>
            <person name="Richardson P."/>
        </authorList>
    </citation>
    <scope>NUCLEOTIDE SEQUENCE [LARGE SCALE GENOMIC DNA]</scope>
    <source>
        <strain evidence="3">MP104C</strain>
    </source>
</reference>
<reference evidence="2 3" key="2">
    <citation type="journal article" date="2008" name="Science">
        <title>Environmental genomics reveals a single-species ecosystem deep within Earth.</title>
        <authorList>
            <person name="Chivian D."/>
            <person name="Brodie E.L."/>
            <person name="Alm E.J."/>
            <person name="Culley D.E."/>
            <person name="Dehal P.S."/>
            <person name="Desantis T.Z."/>
            <person name="Gihring T.M."/>
            <person name="Lapidus A."/>
            <person name="Lin L.H."/>
            <person name="Lowry S.R."/>
            <person name="Moser D.P."/>
            <person name="Richardson P.M."/>
            <person name="Southam G."/>
            <person name="Wanger G."/>
            <person name="Pratt L.M."/>
            <person name="Andersen G.L."/>
            <person name="Hazen T.C."/>
            <person name="Brockman F.J."/>
            <person name="Arkin A.P."/>
            <person name="Onstott T.C."/>
        </authorList>
    </citation>
    <scope>NUCLEOTIDE SEQUENCE [LARGE SCALE GENOMIC DNA]</scope>
    <source>
        <strain evidence="2 3">MP104C</strain>
    </source>
</reference>
<evidence type="ECO:0000256" key="1">
    <source>
        <dbReference type="SAM" id="Phobius"/>
    </source>
</evidence>
<dbReference type="KEGG" id="dau:Daud_2001"/>
<evidence type="ECO:0008006" key="4">
    <source>
        <dbReference type="Google" id="ProtNLM"/>
    </source>
</evidence>
<keyword evidence="1" id="KW-0812">Transmembrane</keyword>
<dbReference type="Gene3D" id="1.20.1730.10">
    <property type="entry name" value="Sodium/glucose cotransporter"/>
    <property type="match status" value="1"/>
</dbReference>
<sequence>MKDGDLDVSALCILLMAGIAVLGGIVLKMVGGWEAFSSGLRALSASKPQFFEVPGLFQKIVPGGPWTALMILTYLFALMGIQSSPAFSMWAFSNRDPRPFPWQQAIASSLIVWPRLTRQGVVAGLIVGLLAVSVTYLFPEYRYPLTIHSAGWGIFLNLLVAVLVSLYGPQPTAEEKAKRDDFHRILRETCGLTPHKKKWLGITWVFTIFWFVMAIGPGTLLGSNLDVWIAGVPLLWIWQIVWWLIGVGMMVWLCFYMEMSTMPRNLEKVLVTEERKSLSIYPGIEYAPSTSPKA</sequence>
<keyword evidence="3" id="KW-1185">Reference proteome</keyword>
<feature type="transmembrane region" description="Helical" evidence="1">
    <location>
        <begin position="66"/>
        <end position="92"/>
    </location>
</feature>
<dbReference type="EMBL" id="CP000860">
    <property type="protein sequence ID" value="ACA60492.1"/>
    <property type="molecule type" value="Genomic_DNA"/>
</dbReference>
<dbReference type="STRING" id="477974.Daud_2001"/>
<organism evidence="2 3">
    <name type="scientific">Desulforudis audaxviator (strain MP104C)</name>
    <dbReference type="NCBI Taxonomy" id="477974"/>
    <lineage>
        <taxon>Bacteria</taxon>
        <taxon>Bacillati</taxon>
        <taxon>Bacillota</taxon>
        <taxon>Clostridia</taxon>
        <taxon>Thermoanaerobacterales</taxon>
        <taxon>Candidatus Desulforudaceae</taxon>
        <taxon>Candidatus Desulforudis</taxon>
    </lineage>
</organism>
<protein>
    <recommendedName>
        <fullName evidence="4">Sodium:solute symporter</fullName>
    </recommendedName>
</protein>
<dbReference type="AlphaFoldDB" id="B1I643"/>
<keyword evidence="1" id="KW-0472">Membrane</keyword>
<dbReference type="HOGENOM" id="CLU_945696_0_0_9"/>
<dbReference type="InterPro" id="IPR038377">
    <property type="entry name" value="Na/Glc_symporter_sf"/>
</dbReference>
<keyword evidence="1" id="KW-1133">Transmembrane helix</keyword>
<dbReference type="eggNOG" id="COG0591">
    <property type="taxonomic scope" value="Bacteria"/>
</dbReference>
<evidence type="ECO:0000313" key="3">
    <source>
        <dbReference type="Proteomes" id="UP000008544"/>
    </source>
</evidence>
<feature type="transmembrane region" description="Helical" evidence="1">
    <location>
        <begin position="236"/>
        <end position="256"/>
    </location>
</feature>
<feature type="transmembrane region" description="Helical" evidence="1">
    <location>
        <begin position="120"/>
        <end position="138"/>
    </location>
</feature>